<dbReference type="EMBL" id="CALSDN010000014">
    <property type="protein sequence ID" value="CAH6723381.1"/>
    <property type="molecule type" value="Genomic_DNA"/>
</dbReference>
<name>A0ACA9YEC6_9ASCO</name>
<keyword evidence="2" id="KW-1185">Reference proteome</keyword>
<evidence type="ECO:0000313" key="1">
    <source>
        <dbReference type="EMBL" id="CAH6723381.1"/>
    </source>
</evidence>
<proteinExistence type="predicted"/>
<dbReference type="Proteomes" id="UP001152531">
    <property type="component" value="Unassembled WGS sequence"/>
</dbReference>
<gene>
    <name evidence="1" type="ORF">CLIB1444_14S02784</name>
</gene>
<organism evidence="1 2">
    <name type="scientific">[Candida] jaroonii</name>
    <dbReference type="NCBI Taxonomy" id="467808"/>
    <lineage>
        <taxon>Eukaryota</taxon>
        <taxon>Fungi</taxon>
        <taxon>Dikarya</taxon>
        <taxon>Ascomycota</taxon>
        <taxon>Saccharomycotina</taxon>
        <taxon>Pichiomycetes</taxon>
        <taxon>Debaryomycetaceae</taxon>
        <taxon>Yamadazyma</taxon>
    </lineage>
</organism>
<protein>
    <submittedName>
        <fullName evidence="1">Uncharacterized protein</fullName>
    </submittedName>
</protein>
<evidence type="ECO:0000313" key="2">
    <source>
        <dbReference type="Proteomes" id="UP001152531"/>
    </source>
</evidence>
<reference evidence="1" key="1">
    <citation type="submission" date="2022-06" db="EMBL/GenBank/DDBJ databases">
        <authorList>
            <person name="Legras J.-L."/>
            <person name="Devillers H."/>
            <person name="Grondin C."/>
        </authorList>
    </citation>
    <scope>NUCLEOTIDE SEQUENCE</scope>
    <source>
        <strain evidence="1">CLIB 1444</strain>
    </source>
</reference>
<accession>A0ACA9YEC6</accession>
<comment type="caution">
    <text evidence="1">The sequence shown here is derived from an EMBL/GenBank/DDBJ whole genome shotgun (WGS) entry which is preliminary data.</text>
</comment>
<sequence>MSLPTNEDIELHLTLLRAIKRLKESVVLNPQYQESFREKLWELYVTNAVRNYIMFVSSLKIIHDQGEDIVKFIDELDIPLNILMVWHSFMLNPKSFYDNFKYNDFETFCKIPFPLPKVNSITNDVNETFKQFMTKYFNDFDTKPIDSFETLTYPVSCPNCKLSYGEINLFTRFNGGFADQFFETIGSCKCSSRLNHQVLRTFKLISDCKKPTPLPGSYKYFRSNITKSDVLLLKANEHIKGFLFTNEKELREILIEEFVHKYKHKFSIPELLLLRDYVETNPIYLTVENGLEIQEDLVACVIRQGKFIDKVLQTDWINNSFNWIKNNLASPTQKSMSISRYEEFFSLMKDSTHPIVPTIDIDLVWHTHQLNPRHYFSYSKKVTGTIIDHNDKIEKGRLNTSFKKTSELYEEKYGKAYSTCSCDSCTGKPEKTWKFLSQRVFKADTSQHISQHNAMRVITGPVTDAVVDENFPLKSHNYVVNPEEPANQYNSNHVDLYLNGKELDNVDFASACSEISNAVSSKEASTHPSKMYQEYLDEVKASKENSKAQIKNLSFGWAKKSPDFGFYFEPGPAKPRQPSRLFDPNFKPNRNNLNQSGNSNQYSSGFDDRSTEDTSYHQSTDSWGDQQSSGGNLSSCAGNSSSCGSGGSDSF</sequence>